<dbReference type="Gene3D" id="3.30.70.270">
    <property type="match status" value="1"/>
</dbReference>
<keyword evidence="3" id="KW-0472">Membrane</keyword>
<reference evidence="5" key="1">
    <citation type="submission" date="2023-09" db="EMBL/GenBank/DDBJ databases">
        <authorList>
            <consortium name="CW5 consortium"/>
            <person name="Lu C.-W."/>
        </authorList>
    </citation>
    <scope>NUCLEOTIDE SEQUENCE</scope>
    <source>
        <strain evidence="5">KPS</strain>
    </source>
</reference>
<dbReference type="PROSITE" id="PS50887">
    <property type="entry name" value="GGDEF"/>
    <property type="match status" value="1"/>
</dbReference>
<dbReference type="RefSeq" id="WP_007528104.1">
    <property type="nucleotide sequence ID" value="NZ_CP133659.1"/>
</dbReference>
<protein>
    <recommendedName>
        <fullName evidence="1">diguanylate cyclase</fullName>
        <ecNumber evidence="1">2.7.7.65</ecNumber>
    </recommendedName>
</protein>
<evidence type="ECO:0000259" key="4">
    <source>
        <dbReference type="PROSITE" id="PS50887"/>
    </source>
</evidence>
<dbReference type="InterPro" id="IPR000160">
    <property type="entry name" value="GGDEF_dom"/>
</dbReference>
<dbReference type="Pfam" id="PF00990">
    <property type="entry name" value="GGDEF"/>
    <property type="match status" value="1"/>
</dbReference>
<evidence type="ECO:0000313" key="5">
    <source>
        <dbReference type="EMBL" id="WMW64520.1"/>
    </source>
</evidence>
<evidence type="ECO:0000313" key="6">
    <source>
        <dbReference type="Proteomes" id="UP001180616"/>
    </source>
</evidence>
<comment type="catalytic activity">
    <reaction evidence="2">
        <text>2 GTP = 3',3'-c-di-GMP + 2 diphosphate</text>
        <dbReference type="Rhea" id="RHEA:24898"/>
        <dbReference type="ChEBI" id="CHEBI:33019"/>
        <dbReference type="ChEBI" id="CHEBI:37565"/>
        <dbReference type="ChEBI" id="CHEBI:58805"/>
        <dbReference type="EC" id="2.7.7.65"/>
    </reaction>
</comment>
<evidence type="ECO:0000256" key="2">
    <source>
        <dbReference type="ARBA" id="ARBA00034247"/>
    </source>
</evidence>
<dbReference type="InterPro" id="IPR050469">
    <property type="entry name" value="Diguanylate_Cyclase"/>
</dbReference>
<keyword evidence="3" id="KW-0812">Transmembrane</keyword>
<keyword evidence="6" id="KW-1185">Reference proteome</keyword>
<keyword evidence="3" id="KW-1133">Transmembrane helix</keyword>
<dbReference type="EC" id="2.7.7.65" evidence="1"/>
<evidence type="ECO:0000256" key="1">
    <source>
        <dbReference type="ARBA" id="ARBA00012528"/>
    </source>
</evidence>
<dbReference type="PANTHER" id="PTHR45138">
    <property type="entry name" value="REGULATORY COMPONENTS OF SENSORY TRANSDUCTION SYSTEM"/>
    <property type="match status" value="1"/>
</dbReference>
<feature type="transmembrane region" description="Helical" evidence="3">
    <location>
        <begin position="189"/>
        <end position="209"/>
    </location>
</feature>
<dbReference type="NCBIfam" id="TIGR00254">
    <property type="entry name" value="GGDEF"/>
    <property type="match status" value="1"/>
</dbReference>
<sequence>MKTLKIKAAVFLVVAVSTFILTQGFYRKNIGMLHDSLNMSLGIVEEMHVAESFHSSMHSMVIYASAYLSSHDDEYKKEYEKKLQEGEKAVAKLVGLRFSKEYNEHLAHTGLAVGDEIATNLGAYFLELKNTLAPIMSGDDENGKASLAKANKIFDEVFHRYYVKIHTSHYSSLEDLQNEAHRIFETSNYIYISQLVLAVSAGIFLILFADRVFLKIYKLTEQHSLTDSLTAVHNRRYLDTVVAGEISNLNGSPCSVVILDIDDFKKYNDSYGHVAGDKLLKELAGVLRKVLRETDRLIRYGGEEFLVVLPGTAKAQAIVVAEKLCHAVREEAFSLPDGEPARPVTASLGVATMPEDGKEFAAALKAADSLLYRAKRKGKNRVAAFEEDERKQG</sequence>
<feature type="domain" description="GGDEF" evidence="4">
    <location>
        <begin position="252"/>
        <end position="387"/>
    </location>
</feature>
<dbReference type="EMBL" id="CP133659">
    <property type="protein sequence ID" value="WMW64520.1"/>
    <property type="molecule type" value="Genomic_DNA"/>
</dbReference>
<dbReference type="CDD" id="cd01949">
    <property type="entry name" value="GGDEF"/>
    <property type="match status" value="1"/>
</dbReference>
<name>A0ABY9QYA9_9BACT</name>
<dbReference type="SUPFAM" id="SSF55073">
    <property type="entry name" value="Nucleotide cyclase"/>
    <property type="match status" value="1"/>
</dbReference>
<proteinExistence type="predicted"/>
<evidence type="ECO:0000256" key="3">
    <source>
        <dbReference type="SAM" id="Phobius"/>
    </source>
</evidence>
<accession>A0ABY9QYA9</accession>
<dbReference type="Proteomes" id="UP001180616">
    <property type="component" value="Chromosome"/>
</dbReference>
<gene>
    <name evidence="5" type="ORF">KPS_002553</name>
</gene>
<dbReference type="PANTHER" id="PTHR45138:SF9">
    <property type="entry name" value="DIGUANYLATE CYCLASE DGCM-RELATED"/>
    <property type="match status" value="1"/>
</dbReference>
<dbReference type="InterPro" id="IPR029787">
    <property type="entry name" value="Nucleotide_cyclase"/>
</dbReference>
<dbReference type="SMART" id="SM00267">
    <property type="entry name" value="GGDEF"/>
    <property type="match status" value="1"/>
</dbReference>
<organism evidence="5 6">
    <name type="scientific">Nitratidesulfovibrio liaohensis</name>
    <dbReference type="NCBI Taxonomy" id="2604158"/>
    <lineage>
        <taxon>Bacteria</taxon>
        <taxon>Pseudomonadati</taxon>
        <taxon>Thermodesulfobacteriota</taxon>
        <taxon>Desulfovibrionia</taxon>
        <taxon>Desulfovibrionales</taxon>
        <taxon>Desulfovibrionaceae</taxon>
        <taxon>Nitratidesulfovibrio</taxon>
    </lineage>
</organism>
<dbReference type="InterPro" id="IPR043128">
    <property type="entry name" value="Rev_trsase/Diguanyl_cyclase"/>
</dbReference>